<evidence type="ECO:0000256" key="1">
    <source>
        <dbReference type="SAM" id="MobiDB-lite"/>
    </source>
</evidence>
<proteinExistence type="predicted"/>
<organism evidence="2 3">
    <name type="scientific">Colletotrichum zoysiae</name>
    <dbReference type="NCBI Taxonomy" id="1216348"/>
    <lineage>
        <taxon>Eukaryota</taxon>
        <taxon>Fungi</taxon>
        <taxon>Dikarya</taxon>
        <taxon>Ascomycota</taxon>
        <taxon>Pezizomycotina</taxon>
        <taxon>Sordariomycetes</taxon>
        <taxon>Hypocreomycetidae</taxon>
        <taxon>Glomerellales</taxon>
        <taxon>Glomerellaceae</taxon>
        <taxon>Colletotrichum</taxon>
        <taxon>Colletotrichum graminicola species complex</taxon>
    </lineage>
</organism>
<dbReference type="AlphaFoldDB" id="A0AAD9HT57"/>
<feature type="compositionally biased region" description="Basic and acidic residues" evidence="1">
    <location>
        <begin position="130"/>
        <end position="143"/>
    </location>
</feature>
<feature type="compositionally biased region" description="Basic and acidic residues" evidence="1">
    <location>
        <begin position="108"/>
        <end position="120"/>
    </location>
</feature>
<reference evidence="2" key="1">
    <citation type="submission" date="2021-06" db="EMBL/GenBank/DDBJ databases">
        <title>Comparative genomics, transcriptomics and evolutionary studies reveal genomic signatures of adaptation to plant cell wall in hemibiotrophic fungi.</title>
        <authorList>
            <consortium name="DOE Joint Genome Institute"/>
            <person name="Baroncelli R."/>
            <person name="Diaz J.F."/>
            <person name="Benocci T."/>
            <person name="Peng M."/>
            <person name="Battaglia E."/>
            <person name="Haridas S."/>
            <person name="Andreopoulos W."/>
            <person name="Labutti K."/>
            <person name="Pangilinan J."/>
            <person name="Floch G.L."/>
            <person name="Makela M.R."/>
            <person name="Henrissat B."/>
            <person name="Grigoriev I.V."/>
            <person name="Crouch J.A."/>
            <person name="De Vries R.P."/>
            <person name="Sukno S.A."/>
            <person name="Thon M.R."/>
        </authorList>
    </citation>
    <scope>NUCLEOTIDE SEQUENCE</scope>
    <source>
        <strain evidence="2">MAFF235873</strain>
    </source>
</reference>
<gene>
    <name evidence="2" type="ORF">LX32DRAFT_648344</name>
</gene>
<sequence length="162" mass="17940">MGVSSSGVASRRALTVQMAMTAFVPKGLRVPGKVQYFMKQLVTITNSEFWAALDRVLKYTGQAWTKVIGPERAMDHRPAFREVLWREQDSSHARNDGEGAITTGGPEAQDKDANKSEAKTRPGLGKGFKKRPEQKGASDEKKQRCGYNISAEARGRPRSKMQ</sequence>
<evidence type="ECO:0000313" key="3">
    <source>
        <dbReference type="Proteomes" id="UP001232148"/>
    </source>
</evidence>
<feature type="region of interest" description="Disordered" evidence="1">
    <location>
        <begin position="85"/>
        <end position="162"/>
    </location>
</feature>
<comment type="caution">
    <text evidence="2">The sequence shown here is derived from an EMBL/GenBank/DDBJ whole genome shotgun (WGS) entry which is preliminary data.</text>
</comment>
<accession>A0AAD9HT57</accession>
<name>A0AAD9HT57_9PEZI</name>
<protein>
    <submittedName>
        <fullName evidence="2">Uncharacterized protein</fullName>
    </submittedName>
</protein>
<keyword evidence="3" id="KW-1185">Reference proteome</keyword>
<feature type="compositionally biased region" description="Basic and acidic residues" evidence="1">
    <location>
        <begin position="85"/>
        <end position="97"/>
    </location>
</feature>
<dbReference type="Proteomes" id="UP001232148">
    <property type="component" value="Unassembled WGS sequence"/>
</dbReference>
<evidence type="ECO:0000313" key="2">
    <source>
        <dbReference type="EMBL" id="KAK2034705.1"/>
    </source>
</evidence>
<dbReference type="EMBL" id="MU842813">
    <property type="protein sequence ID" value="KAK2034705.1"/>
    <property type="molecule type" value="Genomic_DNA"/>
</dbReference>